<feature type="transmembrane region" description="Helical" evidence="1">
    <location>
        <begin position="63"/>
        <end position="84"/>
    </location>
</feature>
<organism evidence="3 5">
    <name type="scientific">Thalassovita autumnalis</name>
    <dbReference type="NCBI Taxonomy" id="2072972"/>
    <lineage>
        <taxon>Bacteria</taxon>
        <taxon>Pseudomonadati</taxon>
        <taxon>Pseudomonadota</taxon>
        <taxon>Alphaproteobacteria</taxon>
        <taxon>Rhodobacterales</taxon>
        <taxon>Roseobacteraceae</taxon>
        <taxon>Thalassovita</taxon>
    </lineage>
</organism>
<dbReference type="Pfam" id="PF09955">
    <property type="entry name" value="DUF2189"/>
    <property type="match status" value="1"/>
</dbReference>
<dbReference type="EMBL" id="CYSC01000035">
    <property type="protein sequence ID" value="CUH72980.1"/>
    <property type="molecule type" value="Genomic_DNA"/>
</dbReference>
<dbReference type="RefSeq" id="WP_058244140.1">
    <property type="nucleotide sequence ID" value="NZ_CYSB01000040.1"/>
</dbReference>
<evidence type="ECO:0000313" key="5">
    <source>
        <dbReference type="Proteomes" id="UP000051887"/>
    </source>
</evidence>
<evidence type="ECO:0000313" key="4">
    <source>
        <dbReference type="Proteomes" id="UP000051086"/>
    </source>
</evidence>
<accession>A0A0N7LXV6</accession>
<feature type="transmembrane region" description="Helical" evidence="1">
    <location>
        <begin position="34"/>
        <end position="57"/>
    </location>
</feature>
<dbReference type="AlphaFoldDB" id="A0A0N7LXV6"/>
<keyword evidence="1" id="KW-0812">Transmembrane</keyword>
<keyword evidence="1" id="KW-1133">Transmembrane helix</keyword>
<dbReference type="Proteomes" id="UP000051887">
    <property type="component" value="Unassembled WGS sequence"/>
</dbReference>
<protein>
    <submittedName>
        <fullName evidence="2 3">Integral membrane protein</fullName>
    </submittedName>
</protein>
<keyword evidence="4" id="KW-1185">Reference proteome</keyword>
<reference evidence="2 4" key="2">
    <citation type="submission" date="2015-09" db="EMBL/GenBank/DDBJ databases">
        <authorList>
            <person name="Rodrigo-Torres L."/>
            <person name="Arahal D.R."/>
        </authorList>
    </citation>
    <scope>NUCLEOTIDE SEQUENCE [LARGE SCALE GENOMIC DNA]</scope>
    <source>
        <strain evidence="2 4">CECT 5118</strain>
    </source>
</reference>
<dbReference type="InterPro" id="IPR018692">
    <property type="entry name" value="DUF2189"/>
</dbReference>
<proteinExistence type="predicted"/>
<reference evidence="3 5" key="1">
    <citation type="submission" date="2015-09" db="EMBL/GenBank/DDBJ databases">
        <authorList>
            <consortium name="Swine Surveillance"/>
        </authorList>
    </citation>
    <scope>NUCLEOTIDE SEQUENCE [LARGE SCALE GENOMIC DNA]</scope>
    <source>
        <strain evidence="3 5">5120</strain>
    </source>
</reference>
<sequence>MTEAPQHGVPELGQVTFSVLNEALKRGWSDMRRAPLFGLIFASVYVALGWLMAWITVRTGQSYWLVFAAVGFPLVGPFTAVGLYEVSRRLEHGMPLKLKPVFGVILLQSQRQLPSISAIIIFMFLFWFFLAHMIFAVFMGTMTMTNVSTSFEVYLTSNGLAMLAVGTAVGAGFALLLYMITVVSLPMLLDREVDYVSAMIASFQLVQVNFVPMILWAGFIAVVTFLSLLPGFFGLFVTLPLLGHATWHLYDLLLEPQQTSAGTKPLEAKG</sequence>
<evidence type="ECO:0000256" key="1">
    <source>
        <dbReference type="SAM" id="Phobius"/>
    </source>
</evidence>
<dbReference type="Proteomes" id="UP000051086">
    <property type="component" value="Unassembled WGS sequence"/>
</dbReference>
<gene>
    <name evidence="2" type="ORF">TL5118_03542</name>
    <name evidence="3" type="ORF">TL5120_02782</name>
</gene>
<evidence type="ECO:0000313" key="3">
    <source>
        <dbReference type="EMBL" id="CUH72980.1"/>
    </source>
</evidence>
<name>A0A0N7LXV6_9RHOB</name>
<evidence type="ECO:0000313" key="2">
    <source>
        <dbReference type="EMBL" id="CUH69577.1"/>
    </source>
</evidence>
<dbReference type="EMBL" id="CYSB01000040">
    <property type="protein sequence ID" value="CUH69577.1"/>
    <property type="molecule type" value="Genomic_DNA"/>
</dbReference>
<feature type="transmembrane region" description="Helical" evidence="1">
    <location>
        <begin position="160"/>
        <end position="189"/>
    </location>
</feature>
<feature type="transmembrane region" description="Helical" evidence="1">
    <location>
        <begin position="116"/>
        <end position="140"/>
    </location>
</feature>
<dbReference type="OrthoDB" id="9809543at2"/>
<keyword evidence="1" id="KW-0472">Membrane</keyword>